<dbReference type="PROSITE" id="PS51779">
    <property type="entry name" value="POTRA"/>
    <property type="match status" value="1"/>
</dbReference>
<evidence type="ECO:0000313" key="11">
    <source>
        <dbReference type="Proteomes" id="UP000186469"/>
    </source>
</evidence>
<dbReference type="AlphaFoldDB" id="A0A1M7TGR3"/>
<comment type="similarity">
    <text evidence="2">Belongs to the TPS (TC 1.B.20) family.</text>
</comment>
<organism evidence="10 11">
    <name type="scientific">Desulfovibrio litoralis DSM 11393</name>
    <dbReference type="NCBI Taxonomy" id="1121455"/>
    <lineage>
        <taxon>Bacteria</taxon>
        <taxon>Pseudomonadati</taxon>
        <taxon>Thermodesulfobacteriota</taxon>
        <taxon>Desulfovibrionia</taxon>
        <taxon>Desulfovibrionales</taxon>
        <taxon>Desulfovibrionaceae</taxon>
        <taxon>Desulfovibrio</taxon>
    </lineage>
</organism>
<gene>
    <name evidence="10" type="ORF">SAMN02745728_01976</name>
</gene>
<dbReference type="PIRSF" id="PIRSF029745">
    <property type="entry name" value="FhaC"/>
    <property type="match status" value="1"/>
</dbReference>
<evidence type="ECO:0000256" key="7">
    <source>
        <dbReference type="ARBA" id="ARBA00023136"/>
    </source>
</evidence>
<comment type="subcellular location">
    <subcellularLocation>
        <location evidence="1">Cell outer membrane</location>
    </subcellularLocation>
</comment>
<dbReference type="PANTHER" id="PTHR34597:SF3">
    <property type="entry name" value="OUTER MEMBRANE TRANSPORTER CDIB"/>
    <property type="match status" value="1"/>
</dbReference>
<dbReference type="InterPro" id="IPR034746">
    <property type="entry name" value="POTRA"/>
</dbReference>
<keyword evidence="3" id="KW-0813">Transport</keyword>
<dbReference type="Pfam" id="PF03865">
    <property type="entry name" value="ShlB"/>
    <property type="match status" value="1"/>
</dbReference>
<proteinExistence type="inferred from homology"/>
<dbReference type="Pfam" id="PF08479">
    <property type="entry name" value="POTRA_2"/>
    <property type="match status" value="1"/>
</dbReference>
<dbReference type="InterPro" id="IPR005565">
    <property type="entry name" value="Hemolysn_activator_HlyB_C"/>
</dbReference>
<dbReference type="Gene3D" id="3.10.20.310">
    <property type="entry name" value="membrane protein fhac"/>
    <property type="match status" value="1"/>
</dbReference>
<name>A0A1M7TGR3_9BACT</name>
<evidence type="ECO:0000256" key="1">
    <source>
        <dbReference type="ARBA" id="ARBA00004442"/>
    </source>
</evidence>
<dbReference type="OrthoDB" id="290122at2"/>
<evidence type="ECO:0000256" key="3">
    <source>
        <dbReference type="ARBA" id="ARBA00022448"/>
    </source>
</evidence>
<reference evidence="10 11" key="1">
    <citation type="submission" date="2016-12" db="EMBL/GenBank/DDBJ databases">
        <authorList>
            <person name="Song W.-J."/>
            <person name="Kurnit D.M."/>
        </authorList>
    </citation>
    <scope>NUCLEOTIDE SEQUENCE [LARGE SCALE GENOMIC DNA]</scope>
    <source>
        <strain evidence="10 11">DSM 11393</strain>
    </source>
</reference>
<dbReference type="GO" id="GO:0008320">
    <property type="term" value="F:protein transmembrane transporter activity"/>
    <property type="evidence" value="ECO:0007669"/>
    <property type="project" value="TreeGrafter"/>
</dbReference>
<evidence type="ECO:0000259" key="9">
    <source>
        <dbReference type="PROSITE" id="PS51779"/>
    </source>
</evidence>
<keyword evidence="7" id="KW-0472">Membrane</keyword>
<dbReference type="Pfam" id="PF17287">
    <property type="entry name" value="POTRA_3"/>
    <property type="match status" value="1"/>
</dbReference>
<dbReference type="GO" id="GO:0009279">
    <property type="term" value="C:cell outer membrane"/>
    <property type="evidence" value="ECO:0007669"/>
    <property type="project" value="UniProtKB-SubCell"/>
</dbReference>
<evidence type="ECO:0000256" key="5">
    <source>
        <dbReference type="ARBA" id="ARBA00022692"/>
    </source>
</evidence>
<evidence type="ECO:0000256" key="6">
    <source>
        <dbReference type="ARBA" id="ARBA00022927"/>
    </source>
</evidence>
<dbReference type="Proteomes" id="UP000186469">
    <property type="component" value="Unassembled WGS sequence"/>
</dbReference>
<sequence length="540" mass="60619">MKNPRLRRGIFIQRNAPERPGLQPKQFEKEPEQANAPCVEVHSIRLEGATLISPSTLAVITKKYENQCLSLAQVNNILRDITNAYIERGYVTARAFVKPSSNEPGVLDILILEGTLEKVLINEGDKNYYYRGYMAFPGLEGKPLNLRDIEQGLDQLNRLPSQQATMELAPGEKLGGTVVNVKIPPKRSWRFGGGVDNLGQRSSGEWQYNLFLEKDNLLGVGDQFAVYWNADSPLVEQSMENRSNEGHNQSFSSFASIPWGKWTFSANMSRFSYESNIHGMNADYSSTGTTDTHSVQAERLLYRNADSKTSLSVALTNRDVKNYIEEEKLIASSYVLTTLTTSLSHNRRFLGGSLGGSLDHTQGLPILGTKEEEDHGHSIPRGDFHKFSSSVYWYRPIEVEGQSFYYHLSAYGQLTKHTLYGAERISIGSRNSVRGFHEESATGDQGGYVRNEAGWNIPFGENTLKYMPFNNMQVYTAYDLGHIIKDKNDPFERGSLDGVSLGLRTQGDLAFDLTASKPLNAPSYIDKNDTEIYFSLRYTF</sequence>
<dbReference type="InterPro" id="IPR027282">
    <property type="entry name" value="TPS"/>
</dbReference>
<protein>
    <submittedName>
        <fullName evidence="10">Hemolysin activation/secretion protein</fullName>
    </submittedName>
</protein>
<keyword evidence="4" id="KW-1134">Transmembrane beta strand</keyword>
<dbReference type="InterPro" id="IPR013686">
    <property type="entry name" value="Polypept-transport_assoc_ShlB"/>
</dbReference>
<accession>A0A1M7TGR3</accession>
<dbReference type="GO" id="GO:0046819">
    <property type="term" value="P:protein secretion by the type V secretion system"/>
    <property type="evidence" value="ECO:0007669"/>
    <property type="project" value="TreeGrafter"/>
</dbReference>
<feature type="domain" description="POTRA" evidence="9">
    <location>
        <begin position="39"/>
        <end position="114"/>
    </location>
</feature>
<evidence type="ECO:0000256" key="2">
    <source>
        <dbReference type="ARBA" id="ARBA00009055"/>
    </source>
</evidence>
<keyword evidence="6" id="KW-0653">Protein transport</keyword>
<evidence type="ECO:0000313" key="10">
    <source>
        <dbReference type="EMBL" id="SHN69917.1"/>
    </source>
</evidence>
<evidence type="ECO:0000256" key="8">
    <source>
        <dbReference type="ARBA" id="ARBA00023237"/>
    </source>
</evidence>
<keyword evidence="8" id="KW-0998">Cell outer membrane</keyword>
<dbReference type="GO" id="GO:0098046">
    <property type="term" value="C:type V protein secretion system complex"/>
    <property type="evidence" value="ECO:0007669"/>
    <property type="project" value="TreeGrafter"/>
</dbReference>
<keyword evidence="5" id="KW-0812">Transmembrane</keyword>
<dbReference type="PANTHER" id="PTHR34597">
    <property type="entry name" value="SLR1661 PROTEIN"/>
    <property type="match status" value="1"/>
</dbReference>
<dbReference type="InterPro" id="IPR051544">
    <property type="entry name" value="TPS_OM_transporter"/>
</dbReference>
<dbReference type="EMBL" id="FRDI01000012">
    <property type="protein sequence ID" value="SHN69917.1"/>
    <property type="molecule type" value="Genomic_DNA"/>
</dbReference>
<dbReference type="InterPro" id="IPR035251">
    <property type="entry name" value="ShlB_POTRA"/>
</dbReference>
<keyword evidence="11" id="KW-1185">Reference proteome</keyword>
<dbReference type="STRING" id="1121455.SAMN02745728_01976"/>
<dbReference type="RefSeq" id="WP_084650682.1">
    <property type="nucleotide sequence ID" value="NZ_FRDI01000012.1"/>
</dbReference>
<dbReference type="Gene3D" id="2.40.160.50">
    <property type="entry name" value="membrane protein fhac: a member of the omp85/tpsb transporter family"/>
    <property type="match status" value="1"/>
</dbReference>
<evidence type="ECO:0000256" key="4">
    <source>
        <dbReference type="ARBA" id="ARBA00022452"/>
    </source>
</evidence>